<feature type="domain" description="EGF-like" evidence="8">
    <location>
        <begin position="355"/>
        <end position="390"/>
    </location>
</feature>
<dbReference type="InterPro" id="IPR049883">
    <property type="entry name" value="NOTCH1_EGF-like"/>
</dbReference>
<feature type="domain" description="Sushi" evidence="9">
    <location>
        <begin position="509"/>
        <end position="574"/>
    </location>
</feature>
<evidence type="ECO:0000256" key="3">
    <source>
        <dbReference type="ARBA" id="ARBA00022737"/>
    </source>
</evidence>
<evidence type="ECO:0000256" key="6">
    <source>
        <dbReference type="PROSITE-ProRule" id="PRU00302"/>
    </source>
</evidence>
<organism evidence="10 11">
    <name type="scientific">Ridgeia piscesae</name>
    <name type="common">Tubeworm</name>
    <dbReference type="NCBI Taxonomy" id="27915"/>
    <lineage>
        <taxon>Eukaryota</taxon>
        <taxon>Metazoa</taxon>
        <taxon>Spiralia</taxon>
        <taxon>Lophotrochozoa</taxon>
        <taxon>Annelida</taxon>
        <taxon>Polychaeta</taxon>
        <taxon>Sedentaria</taxon>
        <taxon>Canalipalpata</taxon>
        <taxon>Sabellida</taxon>
        <taxon>Siboglinidae</taxon>
        <taxon>Ridgeia</taxon>
    </lineage>
</organism>
<accession>A0AAD9NRB4</accession>
<dbReference type="EMBL" id="JAODUO010000467">
    <property type="protein sequence ID" value="KAK2179887.1"/>
    <property type="molecule type" value="Genomic_DNA"/>
</dbReference>
<name>A0AAD9NRB4_RIDPI</name>
<keyword evidence="11" id="KW-1185">Reference proteome</keyword>
<dbReference type="CDD" id="cd00054">
    <property type="entry name" value="EGF_CA"/>
    <property type="match status" value="2"/>
</dbReference>
<dbReference type="SMART" id="SM00032">
    <property type="entry name" value="CCP"/>
    <property type="match status" value="8"/>
</dbReference>
<dbReference type="SMART" id="SM00181">
    <property type="entry name" value="EGF"/>
    <property type="match status" value="2"/>
</dbReference>
<feature type="disulfide bond" evidence="6">
    <location>
        <begin position="147"/>
        <end position="174"/>
    </location>
</feature>
<feature type="domain" description="Sushi" evidence="9">
    <location>
        <begin position="300"/>
        <end position="355"/>
    </location>
</feature>
<dbReference type="SUPFAM" id="SSF57184">
    <property type="entry name" value="Growth factor receptor domain"/>
    <property type="match status" value="1"/>
</dbReference>
<reference evidence="10" key="1">
    <citation type="journal article" date="2023" name="Mol. Biol. Evol.">
        <title>Third-Generation Sequencing Reveals the Adaptive Role of the Epigenome in Three Deep-Sea Polychaetes.</title>
        <authorList>
            <person name="Perez M."/>
            <person name="Aroh O."/>
            <person name="Sun Y."/>
            <person name="Lan Y."/>
            <person name="Juniper S.K."/>
            <person name="Young C.R."/>
            <person name="Angers B."/>
            <person name="Qian P.Y."/>
        </authorList>
    </citation>
    <scope>NUCLEOTIDE SEQUENCE</scope>
    <source>
        <strain evidence="10">R07B-5</strain>
    </source>
</reference>
<keyword evidence="2" id="KW-0732">Signal</keyword>
<proteinExistence type="predicted"/>
<dbReference type="GO" id="GO:0005509">
    <property type="term" value="F:calcium ion binding"/>
    <property type="evidence" value="ECO:0007669"/>
    <property type="project" value="InterPro"/>
</dbReference>
<dbReference type="PROSITE" id="PS50026">
    <property type="entry name" value="EGF_3"/>
    <property type="match status" value="1"/>
</dbReference>
<evidence type="ECO:0000259" key="8">
    <source>
        <dbReference type="PROSITE" id="PS50026"/>
    </source>
</evidence>
<evidence type="ECO:0000256" key="7">
    <source>
        <dbReference type="SAM" id="MobiDB-lite"/>
    </source>
</evidence>
<dbReference type="InterPro" id="IPR000742">
    <property type="entry name" value="EGF"/>
</dbReference>
<dbReference type="CDD" id="cd00033">
    <property type="entry name" value="CCP"/>
    <property type="match status" value="5"/>
</dbReference>
<dbReference type="Gene3D" id="2.60.120.290">
    <property type="entry name" value="Spermadhesin, CUB domain"/>
    <property type="match status" value="1"/>
</dbReference>
<keyword evidence="3" id="KW-0677">Repeat</keyword>
<comment type="caution">
    <text evidence="10">The sequence shown here is derived from an EMBL/GenBank/DDBJ whole genome shotgun (WGS) entry which is preliminary data.</text>
</comment>
<dbReference type="InterPro" id="IPR000436">
    <property type="entry name" value="Sushi_SCR_CCP_dom"/>
</dbReference>
<evidence type="ECO:0000313" key="11">
    <source>
        <dbReference type="Proteomes" id="UP001209878"/>
    </source>
</evidence>
<dbReference type="Pfam" id="PF07645">
    <property type="entry name" value="EGF_CA"/>
    <property type="match status" value="2"/>
</dbReference>
<dbReference type="InterPro" id="IPR035914">
    <property type="entry name" value="Sperma_CUB_dom_sf"/>
</dbReference>
<feature type="region of interest" description="Disordered" evidence="7">
    <location>
        <begin position="720"/>
        <end position="750"/>
    </location>
</feature>
<feature type="disulfide bond" evidence="6">
    <location>
        <begin position="603"/>
        <end position="630"/>
    </location>
</feature>
<evidence type="ECO:0000256" key="1">
    <source>
        <dbReference type="ARBA" id="ARBA00022536"/>
    </source>
</evidence>
<comment type="caution">
    <text evidence="5">Lacks conserved residue(s) required for the propagation of feature annotation.</text>
</comment>
<dbReference type="FunFam" id="2.10.25.10:FF:000038">
    <property type="entry name" value="Fibrillin 2"/>
    <property type="match status" value="2"/>
</dbReference>
<dbReference type="InterPro" id="IPR035976">
    <property type="entry name" value="Sushi/SCR/CCP_sf"/>
</dbReference>
<sequence length="777" mass="84263">MLEVYICNKEPQTHRLLASDKSEVYICNKEPQTHRLLASDMSEVYICNKEPQTQRLLASDMSEVYVFNTSSNAAGFQGRFSGRSLPGPFHSTNGRFHIRFTTDPLQQFKGWSATFSYDCPSVLPLPQHATVDSDLPVPYGDSVVYGCRDGYHLKGVVKRVCGSRGKWLSAPPSCIPVRCAVPTNAMVTHGIKLKHTGLEFGAVVTFKCMMGYRLLMRSTTVCGLCSGVPCWFPLPHCSLVTCPVVSSPTHGSISLTSVQLVLGTQVRFSCDTGFHLDGDKVLFCTEHGNWSAPLPTCTAVTCTVPATILHGSVRDVNPVGAGAEVTVTCDAGYGHTYSVKCLDAGHWNDSLDCTDVDECQTNVCLKHTCVNLPGDYRCDCLPGYASPDKSLHTCKDIDECSLGTSGCEKICNNTEGGYMCSCPTGYNLFEGKHATLVANHSCVPVLCPAVMVTHGSVFGSTSPQTGGHYTFGSRLDIVCDYGYMTNNSQQVECLSSGRWSAAIPQCTSAQCEEIGRLSHGTVQLSTSLSLGSVARYNCDIGYTLLGSSVRECMAYRPDAVFLYRWSGMAPTCKPVQCDPPTVPENGYIEGNDTSFGATVMVFCRPGHDLLGARTRTCSADRLWKPDGAICRATPGCETLTDPAHGMMVERPDKFPVHSLVQFQCTKPGYKLSGFKPGLNVECFYQRCHCAPQSGQTGHRGVDTEQARDIPCDNSKSTFNKTINNGTDNSKTINNGTDNSKTFNNDTDNSKTINNRTNNSCCGNHCTEHNHYEGSGGT</sequence>
<dbReference type="PROSITE" id="PS50923">
    <property type="entry name" value="SUSHI"/>
    <property type="match status" value="7"/>
</dbReference>
<evidence type="ECO:0000256" key="2">
    <source>
        <dbReference type="ARBA" id="ARBA00022729"/>
    </source>
</evidence>
<dbReference type="SUPFAM" id="SSF57535">
    <property type="entry name" value="Complement control module/SCR domain"/>
    <property type="match status" value="6"/>
</dbReference>
<dbReference type="Gene3D" id="2.10.70.10">
    <property type="entry name" value="Complement Module, domain 1"/>
    <property type="match status" value="6"/>
</dbReference>
<keyword evidence="1 5" id="KW-0245">EGF-like domain</keyword>
<feature type="disulfide bond" evidence="6">
    <location>
        <begin position="179"/>
        <end position="222"/>
    </location>
</feature>
<protein>
    <submittedName>
        <fullName evidence="10">Uncharacterized protein</fullName>
    </submittedName>
</protein>
<feature type="domain" description="Sushi" evidence="9">
    <location>
        <begin position="177"/>
        <end position="239"/>
    </location>
</feature>
<dbReference type="SMART" id="SM00179">
    <property type="entry name" value="EGF_CA"/>
    <property type="match status" value="2"/>
</dbReference>
<dbReference type="PROSITE" id="PS01187">
    <property type="entry name" value="EGF_CA"/>
    <property type="match status" value="1"/>
</dbReference>
<feature type="disulfide bond" evidence="6">
    <location>
        <begin position="270"/>
        <end position="297"/>
    </location>
</feature>
<dbReference type="InterPro" id="IPR009030">
    <property type="entry name" value="Growth_fac_rcpt_cys_sf"/>
</dbReference>
<keyword evidence="6" id="KW-0768">Sushi</keyword>
<evidence type="ECO:0000313" key="10">
    <source>
        <dbReference type="EMBL" id="KAK2179887.1"/>
    </source>
</evidence>
<evidence type="ECO:0000256" key="5">
    <source>
        <dbReference type="PROSITE-ProRule" id="PRU00076"/>
    </source>
</evidence>
<feature type="domain" description="Sushi" evidence="9">
    <location>
        <begin position="117"/>
        <end position="176"/>
    </location>
</feature>
<gene>
    <name evidence="10" type="ORF">NP493_468g02011</name>
</gene>
<dbReference type="InterPro" id="IPR000152">
    <property type="entry name" value="EGF-type_Asp/Asn_hydroxyl_site"/>
</dbReference>
<dbReference type="InterPro" id="IPR018097">
    <property type="entry name" value="EGF_Ca-bd_CS"/>
</dbReference>
<feature type="domain" description="Sushi" evidence="9">
    <location>
        <begin position="575"/>
        <end position="632"/>
    </location>
</feature>
<evidence type="ECO:0000259" key="9">
    <source>
        <dbReference type="PROSITE" id="PS50923"/>
    </source>
</evidence>
<feature type="domain" description="Sushi" evidence="9">
    <location>
        <begin position="240"/>
        <end position="299"/>
    </location>
</feature>
<dbReference type="PROSITE" id="PS00010">
    <property type="entry name" value="ASX_HYDROXYL"/>
    <property type="match status" value="2"/>
</dbReference>
<feature type="disulfide bond" evidence="5">
    <location>
        <begin position="359"/>
        <end position="369"/>
    </location>
</feature>
<dbReference type="InterPro" id="IPR001881">
    <property type="entry name" value="EGF-like_Ca-bd_dom"/>
</dbReference>
<dbReference type="InterPro" id="IPR051277">
    <property type="entry name" value="SEZ6_CSMD_C4BPB_Regulators"/>
</dbReference>
<dbReference type="PANTHER" id="PTHR45656:SF4">
    <property type="entry name" value="PROTEIN CBR-CLEC-78"/>
    <property type="match status" value="1"/>
</dbReference>
<dbReference type="AlphaFoldDB" id="A0AAD9NRB4"/>
<dbReference type="Pfam" id="PF00084">
    <property type="entry name" value="Sushi"/>
    <property type="match status" value="7"/>
</dbReference>
<keyword evidence="4 5" id="KW-1015">Disulfide bond</keyword>
<evidence type="ECO:0000256" key="4">
    <source>
        <dbReference type="ARBA" id="ARBA00023157"/>
    </source>
</evidence>
<dbReference type="PANTHER" id="PTHR45656">
    <property type="entry name" value="PROTEIN CBR-CLEC-78"/>
    <property type="match status" value="1"/>
</dbReference>
<dbReference type="SUPFAM" id="SSF49854">
    <property type="entry name" value="Spermadhesin, CUB domain"/>
    <property type="match status" value="1"/>
</dbReference>
<feature type="domain" description="Sushi" evidence="9">
    <location>
        <begin position="445"/>
        <end position="508"/>
    </location>
</feature>
<feature type="disulfide bond" evidence="6">
    <location>
        <begin position="479"/>
        <end position="506"/>
    </location>
</feature>
<dbReference type="Gene3D" id="2.10.25.10">
    <property type="entry name" value="Laminin"/>
    <property type="match status" value="2"/>
</dbReference>
<dbReference type="Proteomes" id="UP001209878">
    <property type="component" value="Unassembled WGS sequence"/>
</dbReference>